<gene>
    <name evidence="12" type="ORF">Rain11_0150</name>
</gene>
<comment type="catalytic activity">
    <reaction evidence="8 10">
        <text>dITP + H2O = dIMP + diphosphate + H(+)</text>
        <dbReference type="Rhea" id="RHEA:28342"/>
        <dbReference type="ChEBI" id="CHEBI:15377"/>
        <dbReference type="ChEBI" id="CHEBI:15378"/>
        <dbReference type="ChEBI" id="CHEBI:33019"/>
        <dbReference type="ChEBI" id="CHEBI:61194"/>
        <dbReference type="ChEBI" id="CHEBI:61382"/>
        <dbReference type="EC" id="3.6.1.66"/>
    </reaction>
</comment>
<dbReference type="NCBIfam" id="NF011398">
    <property type="entry name" value="PRK14823.1"/>
    <property type="match status" value="1"/>
</dbReference>
<comment type="cofactor">
    <cofactor evidence="10">
        <name>Mg(2+)</name>
        <dbReference type="ChEBI" id="CHEBI:18420"/>
    </cofactor>
    <text evidence="10">Binds 1 Mg(2+) ion per subunit.</text>
</comment>
<name>A0A2N3IKH8_9BACT</name>
<keyword evidence="5 10" id="KW-0378">Hydrolase</keyword>
<feature type="binding site" evidence="10">
    <location>
        <position position="68"/>
    </location>
    <ligand>
        <name>Mg(2+)</name>
        <dbReference type="ChEBI" id="CHEBI:18420"/>
    </ligand>
</feature>
<feature type="binding site" evidence="10">
    <location>
        <begin position="176"/>
        <end position="177"/>
    </location>
    <ligand>
        <name>substrate</name>
    </ligand>
</feature>
<feature type="active site" description="Proton acceptor" evidence="10">
    <location>
        <position position="68"/>
    </location>
</feature>
<dbReference type="GO" id="GO:0005829">
    <property type="term" value="C:cytosol"/>
    <property type="evidence" value="ECO:0007669"/>
    <property type="project" value="TreeGrafter"/>
</dbReference>
<accession>A0A2N3IKH8</accession>
<protein>
    <recommendedName>
        <fullName evidence="10">dITP/XTP pyrophosphatase</fullName>
        <ecNumber evidence="10">3.6.1.66</ecNumber>
    </recommendedName>
    <alternativeName>
        <fullName evidence="10">Non-canonical purine NTP pyrophosphatase</fullName>
    </alternativeName>
    <alternativeName>
        <fullName evidence="10">Non-standard purine NTP pyrophosphatase</fullName>
    </alternativeName>
    <alternativeName>
        <fullName evidence="10">Nucleoside-triphosphate diphosphatase</fullName>
    </alternativeName>
    <alternativeName>
        <fullName evidence="10">Nucleoside-triphosphate pyrophosphatase</fullName>
        <shortName evidence="10">NTPase</shortName>
    </alternativeName>
</protein>
<dbReference type="EMBL" id="NKXO01000002">
    <property type="protein sequence ID" value="PKQ70804.1"/>
    <property type="molecule type" value="Genomic_DNA"/>
</dbReference>
<feature type="binding site" evidence="10">
    <location>
        <begin position="148"/>
        <end position="151"/>
    </location>
    <ligand>
        <name>substrate</name>
    </ligand>
</feature>
<dbReference type="PANTHER" id="PTHR11067:SF9">
    <property type="entry name" value="INOSINE TRIPHOSPHATE PYROPHOSPHATASE"/>
    <property type="match status" value="1"/>
</dbReference>
<comment type="catalytic activity">
    <reaction evidence="10">
        <text>ITP + H2O = IMP + diphosphate + H(+)</text>
        <dbReference type="Rhea" id="RHEA:29399"/>
        <dbReference type="ChEBI" id="CHEBI:15377"/>
        <dbReference type="ChEBI" id="CHEBI:15378"/>
        <dbReference type="ChEBI" id="CHEBI:33019"/>
        <dbReference type="ChEBI" id="CHEBI:58053"/>
        <dbReference type="ChEBI" id="CHEBI:61402"/>
        <dbReference type="EC" id="3.6.1.66"/>
    </reaction>
</comment>
<evidence type="ECO:0000256" key="10">
    <source>
        <dbReference type="HAMAP-Rule" id="MF_01405"/>
    </source>
</evidence>
<dbReference type="Gene3D" id="3.90.950.10">
    <property type="match status" value="1"/>
</dbReference>
<sequence length="195" mass="21757">MKICFATNNQHKIAEVQAIVGNQFELVSLAEIGCLEELPETGNTLEENSAQKAEYVWHKYQIPCFADDSGLEVEALANAPGVYSARYAGLPKNDEKNIALLLQNLQNQPNRKAQFRTCITLITAKGKWQFEGIVKGEILQEKRGSGGFGYDPVFLPEGYKQTFAEMSVQDKNAISHRAIAVRKLADFLQANPYIF</sequence>
<evidence type="ECO:0000256" key="3">
    <source>
        <dbReference type="ARBA" id="ARBA00022723"/>
    </source>
</evidence>
<feature type="binding site" evidence="10">
    <location>
        <begin position="7"/>
        <end position="12"/>
    </location>
    <ligand>
        <name>substrate</name>
    </ligand>
</feature>
<keyword evidence="13" id="KW-1185">Reference proteome</keyword>
<keyword evidence="3 10" id="KW-0479">Metal-binding</keyword>
<dbReference type="GO" id="GO:0009117">
    <property type="term" value="P:nucleotide metabolic process"/>
    <property type="evidence" value="ECO:0007669"/>
    <property type="project" value="UniProtKB-KW"/>
</dbReference>
<evidence type="ECO:0000256" key="9">
    <source>
        <dbReference type="ARBA" id="ARBA00052017"/>
    </source>
</evidence>
<dbReference type="CDD" id="cd00515">
    <property type="entry name" value="HAM1"/>
    <property type="match status" value="1"/>
</dbReference>
<evidence type="ECO:0000256" key="11">
    <source>
        <dbReference type="RuleBase" id="RU003781"/>
    </source>
</evidence>
<dbReference type="RefSeq" id="WP_101357418.1">
    <property type="nucleotide sequence ID" value="NZ_NKXO01000002.1"/>
</dbReference>
<evidence type="ECO:0000256" key="5">
    <source>
        <dbReference type="ARBA" id="ARBA00022801"/>
    </source>
</evidence>
<comment type="function">
    <text evidence="10">Pyrophosphatase that catalyzes the hydrolysis of nucleoside triphosphates to their monophosphate derivatives, with a high preference for the non-canonical purine nucleotides XTP (xanthosine triphosphate), dITP (deoxyinosine triphosphate) and ITP. Seems to function as a house-cleaning enzyme that removes non-canonical purine nucleotides from the nucleotide pool, thus preventing their incorporation into DNA/RNA and avoiding chromosomal lesions.</text>
</comment>
<evidence type="ECO:0000256" key="4">
    <source>
        <dbReference type="ARBA" id="ARBA00022741"/>
    </source>
</evidence>
<dbReference type="GO" id="GO:0036220">
    <property type="term" value="F:ITP diphosphatase activity"/>
    <property type="evidence" value="ECO:0007669"/>
    <property type="project" value="UniProtKB-UniRule"/>
</dbReference>
<dbReference type="NCBIfam" id="TIGR00042">
    <property type="entry name" value="RdgB/HAM1 family non-canonical purine NTP pyrophosphatase"/>
    <property type="match status" value="1"/>
</dbReference>
<feature type="binding site" evidence="10">
    <location>
        <position position="69"/>
    </location>
    <ligand>
        <name>substrate</name>
    </ligand>
</feature>
<dbReference type="GO" id="GO:0009146">
    <property type="term" value="P:purine nucleoside triphosphate catabolic process"/>
    <property type="evidence" value="ECO:0007669"/>
    <property type="project" value="UniProtKB-UniRule"/>
</dbReference>
<dbReference type="OrthoDB" id="9807456at2"/>
<evidence type="ECO:0000256" key="2">
    <source>
        <dbReference type="ARBA" id="ARBA00011738"/>
    </source>
</evidence>
<organism evidence="12 13">
    <name type="scientific">Raineya orbicola</name>
    <dbReference type="NCBI Taxonomy" id="2016530"/>
    <lineage>
        <taxon>Bacteria</taxon>
        <taxon>Pseudomonadati</taxon>
        <taxon>Bacteroidota</taxon>
        <taxon>Cytophagia</taxon>
        <taxon>Cytophagales</taxon>
        <taxon>Raineyaceae</taxon>
        <taxon>Raineya</taxon>
    </lineage>
</organism>
<dbReference type="InterPro" id="IPR029001">
    <property type="entry name" value="ITPase-like_fam"/>
</dbReference>
<dbReference type="FunFam" id="3.90.950.10:FF:000001">
    <property type="entry name" value="dITP/XTP pyrophosphatase"/>
    <property type="match status" value="1"/>
</dbReference>
<dbReference type="GO" id="GO:0017111">
    <property type="term" value="F:ribonucleoside triphosphate phosphatase activity"/>
    <property type="evidence" value="ECO:0007669"/>
    <property type="project" value="InterPro"/>
</dbReference>
<dbReference type="HAMAP" id="MF_01405">
    <property type="entry name" value="Non_canon_purine_NTPase"/>
    <property type="match status" value="1"/>
</dbReference>
<evidence type="ECO:0000256" key="8">
    <source>
        <dbReference type="ARBA" id="ARBA00051875"/>
    </source>
</evidence>
<dbReference type="SUPFAM" id="SSF52972">
    <property type="entry name" value="ITPase-like"/>
    <property type="match status" value="1"/>
</dbReference>
<dbReference type="PANTHER" id="PTHR11067">
    <property type="entry name" value="INOSINE TRIPHOSPHATE PYROPHOSPHATASE/HAM1 PROTEIN"/>
    <property type="match status" value="1"/>
</dbReference>
<comment type="subunit">
    <text evidence="2 10">Homodimer.</text>
</comment>
<comment type="caution">
    <text evidence="12">The sequence shown here is derived from an EMBL/GenBank/DDBJ whole genome shotgun (WGS) entry which is preliminary data.</text>
</comment>
<reference evidence="12 13" key="1">
    <citation type="submission" date="2017-06" db="EMBL/GenBank/DDBJ databases">
        <title>Raineya orbicola gen. nov., sp. nov. a slightly thermophilic bacterium of the phylum Bacteroidetes and the description of Raineyaceae fam. nov.</title>
        <authorList>
            <person name="Albuquerque L."/>
            <person name="Polonia A.R.M."/>
            <person name="Barroso C."/>
            <person name="Froufe H.J.C."/>
            <person name="Lage O."/>
            <person name="Lobo-Da-Cunha A."/>
            <person name="Egas C."/>
            <person name="Da Costa M.S."/>
        </authorList>
    </citation>
    <scope>NUCLEOTIDE SEQUENCE [LARGE SCALE GENOMIC DNA]</scope>
    <source>
        <strain evidence="12 13">SPSPC-11</strain>
    </source>
</reference>
<dbReference type="Proteomes" id="UP000233387">
    <property type="component" value="Unassembled WGS sequence"/>
</dbReference>
<evidence type="ECO:0000313" key="13">
    <source>
        <dbReference type="Proteomes" id="UP000233387"/>
    </source>
</evidence>
<evidence type="ECO:0000256" key="1">
    <source>
        <dbReference type="ARBA" id="ARBA00008023"/>
    </source>
</evidence>
<dbReference type="GO" id="GO:0035870">
    <property type="term" value="F:dITP diphosphatase activity"/>
    <property type="evidence" value="ECO:0007669"/>
    <property type="project" value="UniProtKB-UniRule"/>
</dbReference>
<dbReference type="InterPro" id="IPR002637">
    <property type="entry name" value="RdgB/HAM1"/>
</dbReference>
<keyword evidence="6 10" id="KW-0460">Magnesium</keyword>
<comment type="similarity">
    <text evidence="1 10 11">Belongs to the HAM1 NTPase family.</text>
</comment>
<dbReference type="GO" id="GO:0000166">
    <property type="term" value="F:nucleotide binding"/>
    <property type="evidence" value="ECO:0007669"/>
    <property type="project" value="UniProtKB-KW"/>
</dbReference>
<dbReference type="EC" id="3.6.1.66" evidence="10"/>
<evidence type="ECO:0000313" key="12">
    <source>
        <dbReference type="EMBL" id="PKQ70804.1"/>
    </source>
</evidence>
<keyword evidence="7 10" id="KW-0546">Nucleotide metabolism</keyword>
<keyword evidence="4 10" id="KW-0547">Nucleotide-binding</keyword>
<dbReference type="GO" id="GO:0036222">
    <property type="term" value="F:XTP diphosphatase activity"/>
    <property type="evidence" value="ECO:0007669"/>
    <property type="project" value="UniProtKB-UniRule"/>
</dbReference>
<dbReference type="AlphaFoldDB" id="A0A2N3IKH8"/>
<feature type="binding site" evidence="10">
    <location>
        <position position="171"/>
    </location>
    <ligand>
        <name>substrate</name>
    </ligand>
</feature>
<evidence type="ECO:0000256" key="6">
    <source>
        <dbReference type="ARBA" id="ARBA00022842"/>
    </source>
</evidence>
<dbReference type="InterPro" id="IPR020922">
    <property type="entry name" value="dITP/XTP_pyrophosphatase"/>
</dbReference>
<comment type="caution">
    <text evidence="10">Lacks conserved residue(s) required for the propagation of feature annotation.</text>
</comment>
<evidence type="ECO:0000256" key="7">
    <source>
        <dbReference type="ARBA" id="ARBA00023080"/>
    </source>
</evidence>
<dbReference type="GO" id="GO:0046872">
    <property type="term" value="F:metal ion binding"/>
    <property type="evidence" value="ECO:0007669"/>
    <property type="project" value="UniProtKB-KW"/>
</dbReference>
<proteinExistence type="inferred from homology"/>
<comment type="catalytic activity">
    <reaction evidence="9 10">
        <text>XTP + H2O = XMP + diphosphate + H(+)</text>
        <dbReference type="Rhea" id="RHEA:28610"/>
        <dbReference type="ChEBI" id="CHEBI:15377"/>
        <dbReference type="ChEBI" id="CHEBI:15378"/>
        <dbReference type="ChEBI" id="CHEBI:33019"/>
        <dbReference type="ChEBI" id="CHEBI:57464"/>
        <dbReference type="ChEBI" id="CHEBI:61314"/>
        <dbReference type="EC" id="3.6.1.66"/>
    </reaction>
</comment>
<dbReference type="Pfam" id="PF01725">
    <property type="entry name" value="Ham1p_like"/>
    <property type="match status" value="1"/>
</dbReference>